<keyword evidence="2" id="KW-1185">Reference proteome</keyword>
<reference evidence="1 2" key="1">
    <citation type="journal article" date="2017" name="Genome Announc.">
        <title>Complete Genome Sequences of Two Acetylene-Fermenting Pelobacter acetylenicus Strains.</title>
        <authorList>
            <person name="Sutton J.M."/>
            <person name="Baesman S.M."/>
            <person name="Fierst J.L."/>
            <person name="Poret-Peterson A.T."/>
            <person name="Oremland R.S."/>
            <person name="Dunlap D.S."/>
            <person name="Akob D.M."/>
        </authorList>
    </citation>
    <scope>NUCLEOTIDE SEQUENCE [LARGE SCALE GENOMIC DNA]</scope>
    <source>
        <strain evidence="1 2">DSM 3247</strain>
    </source>
</reference>
<dbReference type="STRING" id="29542.A6070_04690"/>
<evidence type="ECO:0000313" key="1">
    <source>
        <dbReference type="EMBL" id="APG25431.1"/>
    </source>
</evidence>
<name>A0A1L3GHM6_SYNAC</name>
<dbReference type="InterPro" id="IPR016155">
    <property type="entry name" value="Mopterin_synth/thiamin_S_b"/>
</dbReference>
<dbReference type="SUPFAM" id="SSF54285">
    <property type="entry name" value="MoaD/ThiS"/>
    <property type="match status" value="1"/>
</dbReference>
<protein>
    <recommendedName>
        <fullName evidence="3">MoaD/ThiS family protein</fullName>
    </recommendedName>
</protein>
<dbReference type="Proteomes" id="UP000182264">
    <property type="component" value="Chromosome"/>
</dbReference>
<dbReference type="KEGG" id="pace:A6070_04690"/>
<dbReference type="OrthoDB" id="5339859at2"/>
<sequence length="100" mass="11367">MNPDPNTTIRMFGVLYTLRRQSGLPPTARVFIPPEGRHCLDIAREVRLPVDKIEGVFINHTAYPPDRIIMPGDRVAFIPTGVPGSDWLSYSLRKNQESRH</sequence>
<proteinExistence type="predicted"/>
<dbReference type="EMBL" id="CP015518">
    <property type="protein sequence ID" value="APG25431.1"/>
    <property type="molecule type" value="Genomic_DNA"/>
</dbReference>
<accession>A0A1L3GHM6</accession>
<gene>
    <name evidence="1" type="ORF">A7E75_10685</name>
</gene>
<dbReference type="RefSeq" id="WP_072287272.1">
    <property type="nucleotide sequence ID" value="NZ_CP015455.1"/>
</dbReference>
<organism evidence="1 2">
    <name type="scientific">Syntrophotalea acetylenica</name>
    <name type="common">Pelobacter acetylenicus</name>
    <dbReference type="NCBI Taxonomy" id="29542"/>
    <lineage>
        <taxon>Bacteria</taxon>
        <taxon>Pseudomonadati</taxon>
        <taxon>Thermodesulfobacteriota</taxon>
        <taxon>Desulfuromonadia</taxon>
        <taxon>Desulfuromonadales</taxon>
        <taxon>Syntrophotaleaceae</taxon>
        <taxon>Syntrophotalea</taxon>
    </lineage>
</organism>
<evidence type="ECO:0000313" key="2">
    <source>
        <dbReference type="Proteomes" id="UP000182264"/>
    </source>
</evidence>
<dbReference type="AlphaFoldDB" id="A0A1L3GHM6"/>
<evidence type="ECO:0008006" key="3">
    <source>
        <dbReference type="Google" id="ProtNLM"/>
    </source>
</evidence>